<dbReference type="SUPFAM" id="SSF89796">
    <property type="entry name" value="CoA-transferase family III (CaiB/BaiF)"/>
    <property type="match status" value="1"/>
</dbReference>
<keyword evidence="1" id="KW-0808">Transferase</keyword>
<dbReference type="PANTHER" id="PTHR48207">
    <property type="entry name" value="SUCCINATE--HYDROXYMETHYLGLUTARATE COA-TRANSFERASE"/>
    <property type="match status" value="1"/>
</dbReference>
<dbReference type="Gene3D" id="3.30.1540.10">
    <property type="entry name" value="formyl-coa transferase, domain 3"/>
    <property type="match status" value="1"/>
</dbReference>
<dbReference type="Pfam" id="PF02515">
    <property type="entry name" value="CoA_transf_3"/>
    <property type="match status" value="1"/>
</dbReference>
<dbReference type="InterPro" id="IPR023606">
    <property type="entry name" value="CoA-Trfase_III_dom_1_sf"/>
</dbReference>
<dbReference type="InterPro" id="IPR044855">
    <property type="entry name" value="CoA-Trfase_III_dom3_sf"/>
</dbReference>
<dbReference type="Gene3D" id="3.40.50.10540">
    <property type="entry name" value="Crotonobetainyl-coa:carnitine coa-transferase, domain 1"/>
    <property type="match status" value="1"/>
</dbReference>
<evidence type="ECO:0000313" key="2">
    <source>
        <dbReference type="EMBL" id="ADD94035.1"/>
    </source>
</evidence>
<proteinExistence type="predicted"/>
<name>D6PE84_9BACT</name>
<accession>D6PE84</accession>
<dbReference type="PANTHER" id="PTHR48207:SF3">
    <property type="entry name" value="SUCCINATE--HYDROXYMETHYLGLUTARATE COA-TRANSFERASE"/>
    <property type="match status" value="1"/>
</dbReference>
<protein>
    <submittedName>
        <fullName evidence="2">L carnitine dehydratase/bile acid inducible protein F</fullName>
    </submittedName>
</protein>
<evidence type="ECO:0000256" key="1">
    <source>
        <dbReference type="ARBA" id="ARBA00022679"/>
    </source>
</evidence>
<dbReference type="EMBL" id="GU943011">
    <property type="protein sequence ID" value="ADD94035.1"/>
    <property type="molecule type" value="Genomic_DNA"/>
</dbReference>
<reference evidence="2" key="1">
    <citation type="journal article" date="2010" name="ISME J.">
        <title>Metagenome of the Mediterranean deep chlorophyll maximum studied by direct and fosmid library 454 pyrosequencing.</title>
        <authorList>
            <person name="Ghai R."/>
            <person name="Martin-Cuadrado A.B."/>
            <person name="Molto A.G."/>
            <person name="Heredia I.G."/>
            <person name="Cabrera R."/>
            <person name="Martin J."/>
            <person name="Verdu M."/>
            <person name="Deschamps P."/>
            <person name="Moreira D."/>
            <person name="Lopez-Garcia P."/>
            <person name="Mira A."/>
            <person name="Rodriguez-Valera F."/>
        </authorList>
    </citation>
    <scope>NUCLEOTIDE SEQUENCE</scope>
</reference>
<dbReference type="InterPro" id="IPR050483">
    <property type="entry name" value="CoA-transferase_III_domain"/>
</dbReference>
<dbReference type="AlphaFoldDB" id="D6PE84"/>
<dbReference type="InterPro" id="IPR003673">
    <property type="entry name" value="CoA-Trfase_fam_III"/>
</dbReference>
<dbReference type="GO" id="GO:0008410">
    <property type="term" value="F:CoA-transferase activity"/>
    <property type="evidence" value="ECO:0007669"/>
    <property type="project" value="TreeGrafter"/>
</dbReference>
<sequence length="318" mass="35768">MLIENYRPGVVKKLGIDYETLKKTNPNIIYTSISGYGQSGPYINRRVYDPLIQATAGSAAAQNSEKPEFFKTIVFDKVTGLTAAQAISTALVQRERTGKGQYLPISMLDSALYYIWPDVMWSKTLLGDGVKYLPDLFDAFPIFKTKTRYLSVILLQDADFQKFCELCNSDLHTNEKYLTTDARVENLESLLEDVQDLLTDIDAEFLCDELDKAGVPVAIVNSLDEIHEDPQVIQQESLVEVEHPVAGKMRIPKPPFNFIDQNEFPKSHAPSLGMHNREVLEDLGVDEADILRMGEREKTNKELIDAMTLADAGNQSRK</sequence>
<organism evidence="2">
    <name type="scientific">uncultured marine bacterium MedDCM-OCT-S12-C289</name>
    <dbReference type="NCBI Taxonomy" id="743082"/>
    <lineage>
        <taxon>Bacteria</taxon>
        <taxon>environmental samples</taxon>
    </lineage>
</organism>